<name>A0A0E9NA75_SAICN</name>
<dbReference type="InterPro" id="IPR017907">
    <property type="entry name" value="Znf_RING_CS"/>
</dbReference>
<feature type="compositionally biased region" description="Polar residues" evidence="7">
    <location>
        <begin position="427"/>
        <end position="440"/>
    </location>
</feature>
<feature type="region of interest" description="Disordered" evidence="7">
    <location>
        <begin position="1"/>
        <end position="85"/>
    </location>
</feature>
<accession>A0A0E9NA75</accession>
<reference evidence="9 10" key="1">
    <citation type="journal article" date="2011" name="J. Gen. Appl. Microbiol.">
        <title>Draft genome sequencing of the enigmatic yeast Saitoella complicata.</title>
        <authorList>
            <person name="Nishida H."/>
            <person name="Hamamoto M."/>
            <person name="Sugiyama J."/>
        </authorList>
    </citation>
    <scope>NUCLEOTIDE SEQUENCE [LARGE SCALE GENOMIC DNA]</scope>
    <source>
        <strain evidence="9 10">NRRL Y-17804</strain>
    </source>
</reference>
<evidence type="ECO:0000256" key="4">
    <source>
        <dbReference type="ARBA" id="ARBA00022771"/>
    </source>
</evidence>
<organism evidence="9 10">
    <name type="scientific">Saitoella complicata (strain BCRC 22490 / CBS 7301 / JCM 7358 / NBRC 10748 / NRRL Y-17804)</name>
    <dbReference type="NCBI Taxonomy" id="698492"/>
    <lineage>
        <taxon>Eukaryota</taxon>
        <taxon>Fungi</taxon>
        <taxon>Dikarya</taxon>
        <taxon>Ascomycota</taxon>
        <taxon>Taphrinomycotina</taxon>
        <taxon>Taphrinomycotina incertae sedis</taxon>
        <taxon>Saitoella</taxon>
    </lineage>
</organism>
<dbReference type="GO" id="GO:0045944">
    <property type="term" value="P:positive regulation of transcription by RNA polymerase II"/>
    <property type="evidence" value="ECO:0007669"/>
    <property type="project" value="TreeGrafter"/>
</dbReference>
<feature type="compositionally biased region" description="Basic and acidic residues" evidence="7">
    <location>
        <begin position="559"/>
        <end position="576"/>
    </location>
</feature>
<dbReference type="Gene3D" id="3.30.40.10">
    <property type="entry name" value="Zinc/RING finger domain, C3HC4 (zinc finger)"/>
    <property type="match status" value="1"/>
</dbReference>
<evidence type="ECO:0000256" key="3">
    <source>
        <dbReference type="ARBA" id="ARBA00022723"/>
    </source>
</evidence>
<gene>
    <name evidence="9" type="ORF">G7K_0537-t1</name>
</gene>
<dbReference type="InterPro" id="IPR001841">
    <property type="entry name" value="Znf_RING"/>
</dbReference>
<keyword evidence="5" id="KW-0862">Zinc</keyword>
<feature type="compositionally biased region" description="Low complexity" evidence="7">
    <location>
        <begin position="15"/>
        <end position="28"/>
    </location>
</feature>
<evidence type="ECO:0000256" key="7">
    <source>
        <dbReference type="SAM" id="MobiDB-lite"/>
    </source>
</evidence>
<proteinExistence type="predicted"/>
<dbReference type="CDD" id="cd16536">
    <property type="entry name" value="RING-HC_RNF10"/>
    <property type="match status" value="1"/>
</dbReference>
<evidence type="ECO:0000313" key="10">
    <source>
        <dbReference type="Proteomes" id="UP000033140"/>
    </source>
</evidence>
<dbReference type="PROSITE" id="PS50089">
    <property type="entry name" value="ZF_RING_2"/>
    <property type="match status" value="1"/>
</dbReference>
<dbReference type="GO" id="GO:0008270">
    <property type="term" value="F:zinc ion binding"/>
    <property type="evidence" value="ECO:0007669"/>
    <property type="project" value="UniProtKB-KW"/>
</dbReference>
<evidence type="ECO:0000256" key="2">
    <source>
        <dbReference type="ARBA" id="ARBA00022490"/>
    </source>
</evidence>
<dbReference type="PANTHER" id="PTHR12983:SF9">
    <property type="entry name" value="E3 UBIQUITIN-PROTEIN LIGASE RNF10"/>
    <property type="match status" value="1"/>
</dbReference>
<dbReference type="STRING" id="698492.A0A0E9NA75"/>
<dbReference type="GO" id="GO:0005737">
    <property type="term" value="C:cytoplasm"/>
    <property type="evidence" value="ECO:0007669"/>
    <property type="project" value="UniProtKB-SubCell"/>
</dbReference>
<reference evidence="9 10" key="2">
    <citation type="journal article" date="2014" name="J. Gen. Appl. Microbiol.">
        <title>The early diverging ascomycetous budding yeast Saitoella complicata has three histone deacetylases belonging to the Clr6, Hos2, and Rpd3 lineages.</title>
        <authorList>
            <person name="Nishida H."/>
            <person name="Matsumoto T."/>
            <person name="Kondo S."/>
            <person name="Hamamoto M."/>
            <person name="Yoshikawa H."/>
        </authorList>
    </citation>
    <scope>NUCLEOTIDE SEQUENCE [LARGE SCALE GENOMIC DNA]</scope>
    <source>
        <strain evidence="9 10">NRRL Y-17804</strain>
    </source>
</reference>
<comment type="caution">
    <text evidence="9">The sequence shown here is derived from an EMBL/GenBank/DDBJ whole genome shotgun (WGS) entry which is preliminary data.</text>
</comment>
<dbReference type="Pfam" id="PF00097">
    <property type="entry name" value="zf-C3HC4"/>
    <property type="match status" value="1"/>
</dbReference>
<dbReference type="PROSITE" id="PS00518">
    <property type="entry name" value="ZF_RING_1"/>
    <property type="match status" value="1"/>
</dbReference>
<feature type="domain" description="RING-type" evidence="8">
    <location>
        <begin position="210"/>
        <end position="261"/>
    </location>
</feature>
<comment type="subcellular location">
    <subcellularLocation>
        <location evidence="1">Cytoplasm</location>
    </subcellularLocation>
</comment>
<dbReference type="SUPFAM" id="SSF57850">
    <property type="entry name" value="RING/U-box"/>
    <property type="match status" value="1"/>
</dbReference>
<dbReference type="InterPro" id="IPR018957">
    <property type="entry name" value="Znf_C3HC4_RING-type"/>
</dbReference>
<feature type="compositionally biased region" description="Polar residues" evidence="7">
    <location>
        <begin position="29"/>
        <end position="55"/>
    </location>
</feature>
<evidence type="ECO:0000259" key="8">
    <source>
        <dbReference type="PROSITE" id="PS50089"/>
    </source>
</evidence>
<dbReference type="PANTHER" id="PTHR12983">
    <property type="entry name" value="RING FINGER 10 FAMILY MEMBER"/>
    <property type="match status" value="1"/>
</dbReference>
<evidence type="ECO:0000256" key="5">
    <source>
        <dbReference type="ARBA" id="ARBA00022833"/>
    </source>
</evidence>
<evidence type="ECO:0000313" key="9">
    <source>
        <dbReference type="EMBL" id="GAO46305.1"/>
    </source>
</evidence>
<keyword evidence="2" id="KW-0963">Cytoplasm</keyword>
<sequence>MSARFNVNAQPWVPSGSSTSTSSSMAGSKQVSSSSTPAPMSQPVQINGPPMTNTPPRRAPNRNLPKPKGNQNQGAKRSHKNHRRPLTVETHTGLSHHDDDFEAEFAETAFFGTPDRRGRVNLNHLLNFQMAPRPAPVAFTPSRPRTKTRSYGIGSGHHPEDKARFVNANYRFIVDPRRDYRTQTLDPDMPLQWDDILQVLASEQTQSNPCPICLTDVPVAPRMSKCGHVFCLPCVIQYLQSEELGAGGKSNAKWRKCPMCHDSVYPSELRPVKWYAGEDVITPREGADIVLRLMERQPGSSLAMPVDAVDFVASPDEIPYYYSGEARDYARIMRGTEDYMLDELDREVSELNTMEAVDQAQFGEDSGWARQAVDKIAQDKEGVKGIGKGPEPERVTKKKGKRAEIQFGLGVEGAPEAYLARNEIPVSGSTTPAVDETSSLKPPPPSRAVSTQHAANTPYYFYQPRSNSRIYLSSLDIRILKRFFGDYASFPTSLLVRIDHISNGHTVDDDIRRRTKYLGHLPRGCEVSFIECDWSDVVSEEVLKEFKVDIDKRTKKRKDKEAKEERDRVRAERMFEEMEYPGAALRRQQSEDQPFRDDDFAPLGSSYVPVPSTSPPFGTSFGTSYSSTGSGSGSHGTSSSPSKTTVWGTQAVLGTYSHTTKTSDSTGWARNWEDQLLAQAIAESEAAAAAAAANGDVGGSVSNAGAGKKGKKKKIVLMSTGAFRG</sequence>
<feature type="compositionally biased region" description="Basic residues" evidence="7">
    <location>
        <begin position="76"/>
        <end position="85"/>
    </location>
</feature>
<dbReference type="OrthoDB" id="302966at2759"/>
<feature type="region of interest" description="Disordered" evidence="7">
    <location>
        <begin position="427"/>
        <end position="451"/>
    </location>
</feature>
<evidence type="ECO:0000256" key="6">
    <source>
        <dbReference type="PROSITE-ProRule" id="PRU00175"/>
    </source>
</evidence>
<dbReference type="InterPro" id="IPR039739">
    <property type="entry name" value="MAG2/RNF10"/>
</dbReference>
<feature type="compositionally biased region" description="Basic and acidic residues" evidence="7">
    <location>
        <begin position="588"/>
        <end position="599"/>
    </location>
</feature>
<feature type="region of interest" description="Disordered" evidence="7">
    <location>
        <begin position="554"/>
        <end position="645"/>
    </location>
</feature>
<dbReference type="SMART" id="SM00184">
    <property type="entry name" value="RING"/>
    <property type="match status" value="1"/>
</dbReference>
<feature type="compositionally biased region" description="Low complexity" evidence="7">
    <location>
        <begin position="692"/>
        <end position="706"/>
    </location>
</feature>
<keyword evidence="10" id="KW-1185">Reference proteome</keyword>
<evidence type="ECO:0000256" key="1">
    <source>
        <dbReference type="ARBA" id="ARBA00004496"/>
    </source>
</evidence>
<feature type="region of interest" description="Disordered" evidence="7">
    <location>
        <begin position="692"/>
        <end position="712"/>
    </location>
</feature>
<feature type="compositionally biased region" description="Low complexity" evidence="7">
    <location>
        <begin position="605"/>
        <end position="645"/>
    </location>
</feature>
<reference evidence="9 10" key="3">
    <citation type="journal article" date="2015" name="Genome Announc.">
        <title>Draft Genome Sequence of the Archiascomycetous Yeast Saitoella complicata.</title>
        <authorList>
            <person name="Yamauchi K."/>
            <person name="Kondo S."/>
            <person name="Hamamoto M."/>
            <person name="Takahashi Y."/>
            <person name="Ogura Y."/>
            <person name="Hayashi T."/>
            <person name="Nishida H."/>
        </authorList>
    </citation>
    <scope>NUCLEOTIDE SEQUENCE [LARGE SCALE GENOMIC DNA]</scope>
    <source>
        <strain evidence="9 10">NRRL Y-17804</strain>
    </source>
</reference>
<feature type="region of interest" description="Disordered" evidence="7">
    <location>
        <begin position="135"/>
        <end position="159"/>
    </location>
</feature>
<dbReference type="Proteomes" id="UP000033140">
    <property type="component" value="Unassembled WGS sequence"/>
</dbReference>
<dbReference type="OMA" id="PRWKKCP"/>
<dbReference type="AlphaFoldDB" id="A0A0E9NA75"/>
<dbReference type="InterPro" id="IPR013083">
    <property type="entry name" value="Znf_RING/FYVE/PHD"/>
</dbReference>
<dbReference type="RefSeq" id="XP_019024288.1">
    <property type="nucleotide sequence ID" value="XM_019171794.1"/>
</dbReference>
<protein>
    <recommendedName>
        <fullName evidence="8">RING-type domain-containing protein</fullName>
    </recommendedName>
</protein>
<dbReference type="GO" id="GO:0000976">
    <property type="term" value="F:transcription cis-regulatory region binding"/>
    <property type="evidence" value="ECO:0007669"/>
    <property type="project" value="TreeGrafter"/>
</dbReference>
<keyword evidence="4 6" id="KW-0863">Zinc-finger</keyword>
<dbReference type="EMBL" id="BACD03000003">
    <property type="protein sequence ID" value="GAO46305.1"/>
    <property type="molecule type" value="Genomic_DNA"/>
</dbReference>
<keyword evidence="3" id="KW-0479">Metal-binding</keyword>